<dbReference type="HOGENOM" id="CLU_3121903_0_0_5"/>
<evidence type="ECO:0000313" key="2">
    <source>
        <dbReference type="Proteomes" id="UP000031368"/>
    </source>
</evidence>
<organism evidence="1 2">
    <name type="scientific">Rhizobium gallicum bv. gallicum R602sp</name>
    <dbReference type="NCBI Taxonomy" id="1041138"/>
    <lineage>
        <taxon>Bacteria</taxon>
        <taxon>Pseudomonadati</taxon>
        <taxon>Pseudomonadota</taxon>
        <taxon>Alphaproteobacteria</taxon>
        <taxon>Hyphomicrobiales</taxon>
        <taxon>Rhizobiaceae</taxon>
        <taxon>Rhizobium/Agrobacterium group</taxon>
        <taxon>Rhizobium</taxon>
    </lineage>
</organism>
<dbReference type="EMBL" id="CP006877">
    <property type="protein sequence ID" value="AJD42642.1"/>
    <property type="molecule type" value="Genomic_DNA"/>
</dbReference>
<accession>A0A0B4X834</accession>
<dbReference type="KEGG" id="rga:RGR602_CH03333"/>
<gene>
    <name evidence="1" type="ORF">RGR602_CH03333</name>
</gene>
<evidence type="ECO:0000313" key="1">
    <source>
        <dbReference type="EMBL" id="AJD42642.1"/>
    </source>
</evidence>
<name>A0A0B4X834_9HYPH</name>
<reference evidence="1 2" key="1">
    <citation type="submission" date="2013-11" db="EMBL/GenBank/DDBJ databases">
        <title>Complete genome sequence of Rhizobium gallicum bv. gallicum R602.</title>
        <authorList>
            <person name="Bustos P."/>
            <person name="Santamaria R.I."/>
            <person name="Lozano L."/>
            <person name="Acosta J.L."/>
            <person name="Ormeno-Orrillo E."/>
            <person name="Rogel M.A."/>
            <person name="Romero D."/>
            <person name="Cevallos M.A."/>
            <person name="Martinez-Romero E."/>
            <person name="Gonzalez V."/>
        </authorList>
    </citation>
    <scope>NUCLEOTIDE SEQUENCE [LARGE SCALE GENOMIC DNA]</scope>
    <source>
        <strain evidence="1 2">R602</strain>
    </source>
</reference>
<sequence>MFFPAHAVHENSLKTIEAYMPKAAALQNAKIRRALTKPYQRLGGVPSCLR</sequence>
<dbReference type="AlphaFoldDB" id="A0A0B4X834"/>
<proteinExistence type="predicted"/>
<dbReference type="Proteomes" id="UP000031368">
    <property type="component" value="Chromosome"/>
</dbReference>
<keyword evidence="2" id="KW-1185">Reference proteome</keyword>
<protein>
    <submittedName>
        <fullName evidence="1">Uncharacterized protein</fullName>
    </submittedName>
</protein>